<evidence type="ECO:0000256" key="1">
    <source>
        <dbReference type="SAM" id="MobiDB-lite"/>
    </source>
</evidence>
<protein>
    <submittedName>
        <fullName evidence="3">Uncharacterized protein</fullName>
    </submittedName>
</protein>
<feature type="compositionally biased region" description="Polar residues" evidence="1">
    <location>
        <begin position="409"/>
        <end position="428"/>
    </location>
</feature>
<keyword evidence="2" id="KW-0472">Membrane</keyword>
<dbReference type="EMBL" id="QJKJ01000108">
    <property type="protein sequence ID" value="RDY14225.1"/>
    <property type="molecule type" value="Genomic_DNA"/>
</dbReference>
<comment type="caution">
    <text evidence="3">The sequence shown here is derived from an EMBL/GenBank/DDBJ whole genome shotgun (WGS) entry which is preliminary data.</text>
</comment>
<keyword evidence="2" id="KW-0812">Transmembrane</keyword>
<feature type="non-terminal residue" evidence="3">
    <location>
        <position position="1"/>
    </location>
</feature>
<evidence type="ECO:0000313" key="4">
    <source>
        <dbReference type="Proteomes" id="UP000257109"/>
    </source>
</evidence>
<evidence type="ECO:0000256" key="2">
    <source>
        <dbReference type="SAM" id="Phobius"/>
    </source>
</evidence>
<feature type="region of interest" description="Disordered" evidence="1">
    <location>
        <begin position="385"/>
        <end position="434"/>
    </location>
</feature>
<proteinExistence type="predicted"/>
<gene>
    <name evidence="3" type="ORF">CR513_00738</name>
</gene>
<evidence type="ECO:0000313" key="3">
    <source>
        <dbReference type="EMBL" id="RDY14225.1"/>
    </source>
</evidence>
<feature type="region of interest" description="Disordered" evidence="1">
    <location>
        <begin position="547"/>
        <end position="569"/>
    </location>
</feature>
<organism evidence="3 4">
    <name type="scientific">Mucuna pruriens</name>
    <name type="common">Velvet bean</name>
    <name type="synonym">Dolichos pruriens</name>
    <dbReference type="NCBI Taxonomy" id="157652"/>
    <lineage>
        <taxon>Eukaryota</taxon>
        <taxon>Viridiplantae</taxon>
        <taxon>Streptophyta</taxon>
        <taxon>Embryophyta</taxon>
        <taxon>Tracheophyta</taxon>
        <taxon>Spermatophyta</taxon>
        <taxon>Magnoliopsida</taxon>
        <taxon>eudicotyledons</taxon>
        <taxon>Gunneridae</taxon>
        <taxon>Pentapetalae</taxon>
        <taxon>rosids</taxon>
        <taxon>fabids</taxon>
        <taxon>Fabales</taxon>
        <taxon>Fabaceae</taxon>
        <taxon>Papilionoideae</taxon>
        <taxon>50 kb inversion clade</taxon>
        <taxon>NPAAA clade</taxon>
        <taxon>indigoferoid/millettioid clade</taxon>
        <taxon>Phaseoleae</taxon>
        <taxon>Mucuna</taxon>
    </lineage>
</organism>
<accession>A0A371IGX3</accession>
<dbReference type="Proteomes" id="UP000257109">
    <property type="component" value="Unassembled WGS sequence"/>
</dbReference>
<feature type="transmembrane region" description="Helical" evidence="2">
    <location>
        <begin position="467"/>
        <end position="490"/>
    </location>
</feature>
<feature type="compositionally biased region" description="Polar residues" evidence="1">
    <location>
        <begin position="385"/>
        <end position="397"/>
    </location>
</feature>
<name>A0A371IGX3_MUCPR</name>
<dbReference type="AlphaFoldDB" id="A0A371IGX3"/>
<sequence>MWPRASCIQIVVPLYGPLNSCVRTWGGNPLIVSSSGRVNLFEQLTSSKVDEAIFGSKITSSQWRPTSRDQVYSYANLGDLFSPCTRVINQSFLSQSLRTSWRTGNEIYSVKDIASLKACSRSTTPTIAAGVSSLSPVGLAKAVAPLVKVDSAEEPPQDATEKIGGAANKRVTREGALQGEECPSNRWHCELFSGSAPVATSREDVDEAWFKAKELGLPYSLEVLQRYNSYAHIFGRAIEREFGNLAAREEATSTKNKQAHNALLKSFEYVDAQTKINNYQDSTANLQGDLDWAVKEMKELQLAQQKLESSQDYFCETEILLKEKEALASAKSSADEEITRLKVEVAGKDDLLKEKDVLLDECGSTIVEQFKGGFSHAMDISPSCATQAESTKSQQKSLSRDEVVPARLTPSQPNHTRLGNPHLTAQQPNRERPNCANHHRQMLRSCTYRRSCTLFQGLFLNSLLTHIIYFIFFVLVLPLLVAHGTAVVLLSIEEVQANGGEPPPSTLAIVEEDGTIRIRTTCASVASVCTQLRPRLIASAETISAQSLPRATRPSAEKSQHPTKPGGKAGLGSEMWARELVMRWGISPPPVRLSLDSYPWLVVWGERWYWGVPPRPTYLGSRGFKVYVVLVTGLASRGKSSWEADWNGSSRLGFAGIGLA</sequence>
<keyword evidence="4" id="KW-1185">Reference proteome</keyword>
<reference evidence="3" key="1">
    <citation type="submission" date="2018-05" db="EMBL/GenBank/DDBJ databases">
        <title>Draft genome of Mucuna pruriens seed.</title>
        <authorList>
            <person name="Nnadi N.E."/>
            <person name="Vos R."/>
            <person name="Hasami M.H."/>
            <person name="Devisetty U.K."/>
            <person name="Aguiy J.C."/>
        </authorList>
    </citation>
    <scope>NUCLEOTIDE SEQUENCE [LARGE SCALE GENOMIC DNA]</scope>
    <source>
        <strain evidence="3">JCA_2017</strain>
    </source>
</reference>
<keyword evidence="2" id="KW-1133">Transmembrane helix</keyword>